<dbReference type="InterPro" id="IPR004907">
    <property type="entry name" value="ATPase_V1-cplx_csu"/>
</dbReference>
<dbReference type="PANTHER" id="PTHR10137">
    <property type="entry name" value="V-TYPE PROTON ATPASE SUBUNIT C"/>
    <property type="match status" value="1"/>
</dbReference>
<proteinExistence type="inferred from homology"/>
<dbReference type="Proteomes" id="UP000042958">
    <property type="component" value="Unassembled WGS sequence"/>
</dbReference>
<dbReference type="GO" id="GO:0000221">
    <property type="term" value="C:vacuolar proton-transporting V-type ATPase, V1 domain"/>
    <property type="evidence" value="ECO:0007669"/>
    <property type="project" value="TreeGrafter"/>
</dbReference>
<dbReference type="FunFam" id="3.30.70.100:FF:000002">
    <property type="entry name" value="V-type proton ATPase subunit C"/>
    <property type="match status" value="1"/>
</dbReference>
<dbReference type="GO" id="GO:0046961">
    <property type="term" value="F:proton-transporting ATPase activity, rotational mechanism"/>
    <property type="evidence" value="ECO:0007669"/>
    <property type="project" value="InterPro"/>
</dbReference>
<gene>
    <name evidence="7" type="ORF">PMG11_07528</name>
</gene>
<dbReference type="EMBL" id="CDHK01000006">
    <property type="protein sequence ID" value="CEJ58883.1"/>
    <property type="molecule type" value="Genomic_DNA"/>
</dbReference>
<dbReference type="InterPro" id="IPR036132">
    <property type="entry name" value="Vac_ATP_synth_c_sf"/>
</dbReference>
<dbReference type="AlphaFoldDB" id="A0A0F7TQ13"/>
<name>A0A0F7TQ13_PENBI</name>
<keyword evidence="8" id="KW-1185">Reference proteome</keyword>
<keyword evidence="3 6" id="KW-0375">Hydrogen ion transport</keyword>
<keyword evidence="4 6" id="KW-0406">Ion transport</keyword>
<evidence type="ECO:0000313" key="8">
    <source>
        <dbReference type="Proteomes" id="UP000042958"/>
    </source>
</evidence>
<evidence type="ECO:0000256" key="5">
    <source>
        <dbReference type="ARBA" id="ARBA00053565"/>
    </source>
</evidence>
<dbReference type="OrthoDB" id="6605928at2759"/>
<reference evidence="8" key="1">
    <citation type="journal article" date="2015" name="Genome Announc.">
        <title>Draft genome sequence of the fungus Penicillium brasilianum MG11.</title>
        <authorList>
            <person name="Horn F."/>
            <person name="Linde J."/>
            <person name="Mattern D.J."/>
            <person name="Walther G."/>
            <person name="Guthke R."/>
            <person name="Brakhage A.A."/>
            <person name="Valiante V."/>
        </authorList>
    </citation>
    <scope>NUCLEOTIDE SEQUENCE [LARGE SCALE GENOMIC DNA]</scope>
    <source>
        <strain evidence="8">MG11</strain>
    </source>
</reference>
<evidence type="ECO:0000256" key="4">
    <source>
        <dbReference type="ARBA" id="ARBA00023065"/>
    </source>
</evidence>
<evidence type="ECO:0000256" key="1">
    <source>
        <dbReference type="ARBA" id="ARBA00006138"/>
    </source>
</evidence>
<comment type="subunit">
    <text evidence="6">V-ATPase is a heteromultimeric enzyme composed of a peripheral catalytic V1 complex (components A to H) attached to an integral membrane V0 proton pore complex.</text>
</comment>
<comment type="similarity">
    <text evidence="1 6">Belongs to the V-ATPase C subunit family.</text>
</comment>
<protein>
    <recommendedName>
        <fullName evidence="6">V-type proton ATPase subunit C</fullName>
    </recommendedName>
</protein>
<dbReference type="Gene3D" id="3.30.70.100">
    <property type="match status" value="1"/>
</dbReference>
<dbReference type="Pfam" id="PF03223">
    <property type="entry name" value="V-ATPase_C"/>
    <property type="match status" value="1"/>
</dbReference>
<keyword evidence="2 6" id="KW-0813">Transport</keyword>
<dbReference type="PANTHER" id="PTHR10137:SF0">
    <property type="entry name" value="V-TYPE PROTON ATPASE SUBUNIT C"/>
    <property type="match status" value="1"/>
</dbReference>
<comment type="function">
    <text evidence="5">Subunit of the V1 complex of vacuolar(H+)-ATPase (V-ATPase), a multisubunit enzyme composed of a peripheral complex (V1) that hydrolyzes ATP and a membrane integral complex (V0) that translocates protons. V-ATPase is responsible for acidifying and maintaining the pH of intracellular compartments. Subunit C is necessary for the assembly of the catalytic sector of the enzyme and is likely to have a specific function in its catalytic activity. Reversibly leaves the enzyme after glucose depletion, causing the catalytic subcomplex V1 to detach from the V0 section.</text>
</comment>
<evidence type="ECO:0000256" key="2">
    <source>
        <dbReference type="ARBA" id="ARBA00022448"/>
    </source>
</evidence>
<accession>A0A0F7TQ13</accession>
<dbReference type="SUPFAM" id="SSF118203">
    <property type="entry name" value="Vacuolar ATP synthase subunit C"/>
    <property type="match status" value="1"/>
</dbReference>
<dbReference type="Gene3D" id="1.20.1460.10">
    <property type="entry name" value="subunit c (vma5p) of the yeast v-atpase, domain 2"/>
    <property type="match status" value="1"/>
</dbReference>
<comment type="function">
    <text evidence="6">Subunit of the V1 complex of vacuolar(H+)-ATPase (V-ATPase), a multisubunit enzyme composed of a peripheral complex (V1) that hydrolyzes ATP and a membrane integral complex (V0) that translocates protons. V-ATPase is responsible for acidifying and maintaining the pH of intracellular compartments and in some cell types, is targeted to the plasma membrane, where it is responsible for acidifying the extracellular environment. Subunit C is necessary for the assembly of the catalytic sector of the enzyme and is likely to have a specific function in its catalytic activity.</text>
</comment>
<evidence type="ECO:0000256" key="3">
    <source>
        <dbReference type="ARBA" id="ARBA00022781"/>
    </source>
</evidence>
<evidence type="ECO:0000313" key="7">
    <source>
        <dbReference type="EMBL" id="CEJ58883.1"/>
    </source>
</evidence>
<dbReference type="STRING" id="104259.A0A0F7TQ13"/>
<dbReference type="CDD" id="cd14785">
    <property type="entry name" value="V-ATPase_C"/>
    <property type="match status" value="1"/>
</dbReference>
<evidence type="ECO:0000256" key="6">
    <source>
        <dbReference type="RuleBase" id="RU364010"/>
    </source>
</evidence>
<organism evidence="7 8">
    <name type="scientific">Penicillium brasilianum</name>
    <dbReference type="NCBI Taxonomy" id="104259"/>
    <lineage>
        <taxon>Eukaryota</taxon>
        <taxon>Fungi</taxon>
        <taxon>Dikarya</taxon>
        <taxon>Ascomycota</taxon>
        <taxon>Pezizomycotina</taxon>
        <taxon>Eurotiomycetes</taxon>
        <taxon>Eurotiomycetidae</taxon>
        <taxon>Eurotiales</taxon>
        <taxon>Aspergillaceae</taxon>
        <taxon>Penicillium</taxon>
    </lineage>
</organism>
<dbReference type="Gene3D" id="3.30.70.1180">
    <property type="entry name" value="Vacuolar atp synthase subunit c, domain 1"/>
    <property type="match status" value="1"/>
</dbReference>
<sequence>MSKPGRYLLVSLPTSIVPSHHRDDALDAVSATVSPENGSVASFPIPEFKIGTLDALVQQADELAKLENSCQAVVGKVGDALKNILEGDEAQIERMKVVNDKPVDQYLRTFSWNKVKYRADKPLAELIDLLHKEAASIDNDIRSKYSQYNQVKNTLATLQRKQTGNLSTKSLASVIDPRSIVQNSEYIETHLIAVPSQLVKDFLKTYETVAPMVVPRSAQLLAEDSEFSLYAVTSFKKHSVEFVHKCREQKWIPRDFKYVEGGKEEERKEVERVGGDERKLWGETLRLGRTAWSEAVMVWIHILVLRVFVETVLRYGLPLDFVCGLIRTPSSKQADKAKSNLEEKYSYLAGNAFGRDKKGRVKRDDPNEMHAGAEGSAEYTPYVYYEFEFE</sequence>